<evidence type="ECO:0000313" key="2">
    <source>
        <dbReference type="Proteomes" id="UP000290288"/>
    </source>
</evidence>
<sequence>MATPVGRSGLTKARAGLTFRHVVIIPLHPQPRTQIRDIRFTAQPPRDRAGTVPIPHHPLVGLASLRRDLKALNPLSDIALHNHTLTPPPLFKLTSKATLSVAIVLPVGISRNIRGPQAAFWPACHFLFGGL</sequence>
<organism evidence="1 2">
    <name type="scientific">Candolleomyces aberdarensis</name>
    <dbReference type="NCBI Taxonomy" id="2316362"/>
    <lineage>
        <taxon>Eukaryota</taxon>
        <taxon>Fungi</taxon>
        <taxon>Dikarya</taxon>
        <taxon>Basidiomycota</taxon>
        <taxon>Agaricomycotina</taxon>
        <taxon>Agaricomycetes</taxon>
        <taxon>Agaricomycetidae</taxon>
        <taxon>Agaricales</taxon>
        <taxon>Agaricineae</taxon>
        <taxon>Psathyrellaceae</taxon>
        <taxon>Candolleomyces</taxon>
    </lineage>
</organism>
<evidence type="ECO:0000313" key="1">
    <source>
        <dbReference type="EMBL" id="RXW12119.1"/>
    </source>
</evidence>
<dbReference type="Proteomes" id="UP000290288">
    <property type="component" value="Unassembled WGS sequence"/>
</dbReference>
<dbReference type="AlphaFoldDB" id="A0A4Q2D013"/>
<comment type="caution">
    <text evidence="1">The sequence shown here is derived from an EMBL/GenBank/DDBJ whole genome shotgun (WGS) entry which is preliminary data.</text>
</comment>
<reference evidence="1 2" key="1">
    <citation type="submission" date="2019-01" db="EMBL/GenBank/DDBJ databases">
        <title>Draft genome sequence of Psathyrella aberdarensis IHI B618.</title>
        <authorList>
            <person name="Buettner E."/>
            <person name="Kellner H."/>
        </authorList>
    </citation>
    <scope>NUCLEOTIDE SEQUENCE [LARGE SCALE GENOMIC DNA]</scope>
    <source>
        <strain evidence="1 2">IHI B618</strain>
    </source>
</reference>
<gene>
    <name evidence="1" type="ORF">EST38_g13735</name>
</gene>
<accession>A0A4Q2D013</accession>
<proteinExistence type="predicted"/>
<keyword evidence="2" id="KW-1185">Reference proteome</keyword>
<dbReference type="EMBL" id="SDEE01001398">
    <property type="protein sequence ID" value="RXW12119.1"/>
    <property type="molecule type" value="Genomic_DNA"/>
</dbReference>
<protein>
    <submittedName>
        <fullName evidence="1">Uncharacterized protein</fullName>
    </submittedName>
</protein>
<name>A0A4Q2D013_9AGAR</name>